<keyword evidence="3" id="KW-1185">Reference proteome</keyword>
<dbReference type="AlphaFoldDB" id="A0AAV6V389"/>
<evidence type="ECO:0000256" key="1">
    <source>
        <dbReference type="SAM" id="MobiDB-lite"/>
    </source>
</evidence>
<evidence type="ECO:0000313" key="2">
    <source>
        <dbReference type="EMBL" id="KAG8190126.1"/>
    </source>
</evidence>
<comment type="caution">
    <text evidence="2">The sequence shown here is derived from an EMBL/GenBank/DDBJ whole genome shotgun (WGS) entry which is preliminary data.</text>
</comment>
<proteinExistence type="predicted"/>
<reference evidence="2 3" key="1">
    <citation type="journal article" date="2022" name="Nat. Ecol. Evol.">
        <title>A masculinizing supergene underlies an exaggerated male reproductive morph in a spider.</title>
        <authorList>
            <person name="Hendrickx F."/>
            <person name="De Corte Z."/>
            <person name="Sonet G."/>
            <person name="Van Belleghem S.M."/>
            <person name="Kostlbacher S."/>
            <person name="Vangestel C."/>
        </authorList>
    </citation>
    <scope>NUCLEOTIDE SEQUENCE [LARGE SCALE GENOMIC DNA]</scope>
    <source>
        <strain evidence="2">W744_W776</strain>
    </source>
</reference>
<sequence>MSYTLKTSSGRHNYSQTEIPDNSEKSCQAPKRQNQEIQTDVCENKEQIIAKYDLGSLSSFLRRVTPTVCSVLEKNLKSKAFDRFKLMSDAEATSIARLHLLEKTLESGFCCSSVSWNCIGTALAVAYPLSY</sequence>
<evidence type="ECO:0000313" key="3">
    <source>
        <dbReference type="Proteomes" id="UP000827092"/>
    </source>
</evidence>
<protein>
    <submittedName>
        <fullName evidence="2">Uncharacterized protein</fullName>
    </submittedName>
</protein>
<accession>A0AAV6V389</accession>
<gene>
    <name evidence="2" type="ORF">JTE90_026694</name>
</gene>
<dbReference type="EMBL" id="JAFNEN010000193">
    <property type="protein sequence ID" value="KAG8190126.1"/>
    <property type="molecule type" value="Genomic_DNA"/>
</dbReference>
<feature type="region of interest" description="Disordered" evidence="1">
    <location>
        <begin position="1"/>
        <end position="32"/>
    </location>
</feature>
<dbReference type="Proteomes" id="UP000827092">
    <property type="component" value="Unassembled WGS sequence"/>
</dbReference>
<feature type="compositionally biased region" description="Polar residues" evidence="1">
    <location>
        <begin position="1"/>
        <end position="20"/>
    </location>
</feature>
<name>A0AAV6V389_9ARAC</name>
<organism evidence="2 3">
    <name type="scientific">Oedothorax gibbosus</name>
    <dbReference type="NCBI Taxonomy" id="931172"/>
    <lineage>
        <taxon>Eukaryota</taxon>
        <taxon>Metazoa</taxon>
        <taxon>Ecdysozoa</taxon>
        <taxon>Arthropoda</taxon>
        <taxon>Chelicerata</taxon>
        <taxon>Arachnida</taxon>
        <taxon>Araneae</taxon>
        <taxon>Araneomorphae</taxon>
        <taxon>Entelegynae</taxon>
        <taxon>Araneoidea</taxon>
        <taxon>Linyphiidae</taxon>
        <taxon>Erigoninae</taxon>
        <taxon>Oedothorax</taxon>
    </lineage>
</organism>